<dbReference type="Proteomes" id="UP000698752">
    <property type="component" value="Unassembled WGS sequence"/>
</dbReference>
<dbReference type="CDD" id="cd02440">
    <property type="entry name" value="AdoMet_MTases"/>
    <property type="match status" value="1"/>
</dbReference>
<keyword evidence="2" id="KW-0489">Methyltransferase</keyword>
<evidence type="ECO:0000259" key="1">
    <source>
        <dbReference type="Pfam" id="PF08241"/>
    </source>
</evidence>
<dbReference type="RefSeq" id="WP_211869335.1">
    <property type="nucleotide sequence ID" value="NZ_JAAEDI010000013.1"/>
</dbReference>
<dbReference type="SUPFAM" id="SSF53335">
    <property type="entry name" value="S-adenosyl-L-methionine-dependent methyltransferases"/>
    <property type="match status" value="1"/>
</dbReference>
<keyword evidence="2" id="KW-0808">Transferase</keyword>
<protein>
    <submittedName>
        <fullName evidence="2">Class I SAM-dependent methyltransferase</fullName>
    </submittedName>
</protein>
<dbReference type="GO" id="GO:0032259">
    <property type="term" value="P:methylation"/>
    <property type="evidence" value="ECO:0007669"/>
    <property type="project" value="UniProtKB-KW"/>
</dbReference>
<comment type="caution">
    <text evidence="2">The sequence shown here is derived from an EMBL/GenBank/DDBJ whole genome shotgun (WGS) entry which is preliminary data.</text>
</comment>
<evidence type="ECO:0000313" key="2">
    <source>
        <dbReference type="EMBL" id="MBR0650671.1"/>
    </source>
</evidence>
<gene>
    <name evidence="2" type="ORF">GXW78_13425</name>
</gene>
<dbReference type="GO" id="GO:0008168">
    <property type="term" value="F:methyltransferase activity"/>
    <property type="evidence" value="ECO:0007669"/>
    <property type="project" value="UniProtKB-KW"/>
</dbReference>
<accession>A0ABS5EI57</accession>
<feature type="domain" description="Methyltransferase type 11" evidence="1">
    <location>
        <begin position="78"/>
        <end position="185"/>
    </location>
</feature>
<dbReference type="InterPro" id="IPR013216">
    <property type="entry name" value="Methyltransf_11"/>
</dbReference>
<evidence type="ECO:0000313" key="3">
    <source>
        <dbReference type="Proteomes" id="UP000698752"/>
    </source>
</evidence>
<organism evidence="2 3">
    <name type="scientific">Neoroseomonas terrae</name>
    <dbReference type="NCBI Taxonomy" id="424799"/>
    <lineage>
        <taxon>Bacteria</taxon>
        <taxon>Pseudomonadati</taxon>
        <taxon>Pseudomonadota</taxon>
        <taxon>Alphaproteobacteria</taxon>
        <taxon>Acetobacterales</taxon>
        <taxon>Acetobacteraceae</taxon>
        <taxon>Neoroseomonas</taxon>
    </lineage>
</organism>
<dbReference type="Pfam" id="PF08241">
    <property type="entry name" value="Methyltransf_11"/>
    <property type="match status" value="1"/>
</dbReference>
<dbReference type="EMBL" id="JAAEDI010000013">
    <property type="protein sequence ID" value="MBR0650671.1"/>
    <property type="molecule type" value="Genomic_DNA"/>
</dbReference>
<proteinExistence type="predicted"/>
<dbReference type="Gene3D" id="3.40.50.150">
    <property type="entry name" value="Vaccinia Virus protein VP39"/>
    <property type="match status" value="1"/>
</dbReference>
<sequence length="449" mass="48759">MADDEVLAQLATLGRYGNALQKVCDAEDWTDPRFRLVVRRALGRRPRIHPRQWEQAAAFLALAEAGVLRRDAQGIAFGSGREPLTYAVGTRVAKLTATDLYEAGTAWDVARTSDPLGFVMGAAPRGFPAERLAVHHMDMRAITYPDASFDFCYSISSFEHIGDDPDFLAHLREVRRVLKPGGLYALTTEVLLGPETRRTRGNYAFTVDHLLRLFAEAGLQAAPTVEMRLSDAEDNSPRPLQSILHDDPAEPMLQALVMRDLAGFISGPVLFLLRPAPGGAVQPVTVRGLAASTAAMERARVEQRNRRYGDWVRLNPFGHRPAQARLSLDLWGGAPVAAGQPLLATRNVEFGAAQAAMQVVLVPSPDMAGAGRVGLRLFASRPGFEEAVLAAEAELTINEPAGLPVIHRFEVETRPGLVYSLIGRVTQGAVLLASADIQARRFPRPDGAG</sequence>
<keyword evidence="3" id="KW-1185">Reference proteome</keyword>
<dbReference type="InterPro" id="IPR029063">
    <property type="entry name" value="SAM-dependent_MTases_sf"/>
</dbReference>
<name>A0ABS5EI57_9PROT</name>
<reference evidence="3" key="1">
    <citation type="journal article" date="2021" name="Syst. Appl. Microbiol.">
        <title>Roseomonas hellenica sp. nov., isolated from roots of wild-growing Alkanna tinctoria.</title>
        <authorList>
            <person name="Rat A."/>
            <person name="Naranjo H.D."/>
            <person name="Lebbe L."/>
            <person name="Cnockaert M."/>
            <person name="Krigas N."/>
            <person name="Grigoriadou K."/>
            <person name="Maloupa E."/>
            <person name="Willems A."/>
        </authorList>
    </citation>
    <scope>NUCLEOTIDE SEQUENCE [LARGE SCALE GENOMIC DNA]</scope>
    <source>
        <strain evidence="3">LMG 31159</strain>
    </source>
</reference>